<gene>
    <name evidence="1" type="ORF">EI97DRAFT_459308</name>
</gene>
<dbReference type="EMBL" id="ML986497">
    <property type="protein sequence ID" value="KAF2275398.1"/>
    <property type="molecule type" value="Genomic_DNA"/>
</dbReference>
<dbReference type="GeneID" id="54554166"/>
<evidence type="ECO:0000313" key="1">
    <source>
        <dbReference type="EMBL" id="KAF2275398.1"/>
    </source>
</evidence>
<sequence>MYFFPLIDQYLYDCKSVRQPVPSTSRKQSANRSLYIHNSSAQVHLALPEPPYLQKLPVAIIMPTTRAARRLMKSIAETGSDLQEAVTKLQQTCMKAARTQKQIMAAFEEDRVRIAEFGGGEKKALRAKIARLRREIRHLRGMITSDEDYIGSL</sequence>
<protein>
    <submittedName>
        <fullName evidence="1">Uncharacterized protein</fullName>
    </submittedName>
</protein>
<proteinExistence type="predicted"/>
<reference evidence="1" key="1">
    <citation type="journal article" date="2020" name="Stud. Mycol.">
        <title>101 Dothideomycetes genomes: a test case for predicting lifestyles and emergence of pathogens.</title>
        <authorList>
            <person name="Haridas S."/>
            <person name="Albert R."/>
            <person name="Binder M."/>
            <person name="Bloem J."/>
            <person name="Labutti K."/>
            <person name="Salamov A."/>
            <person name="Andreopoulos B."/>
            <person name="Baker S."/>
            <person name="Barry K."/>
            <person name="Bills G."/>
            <person name="Bluhm B."/>
            <person name="Cannon C."/>
            <person name="Castanera R."/>
            <person name="Culley D."/>
            <person name="Daum C."/>
            <person name="Ezra D."/>
            <person name="Gonzalez J."/>
            <person name="Henrissat B."/>
            <person name="Kuo A."/>
            <person name="Liang C."/>
            <person name="Lipzen A."/>
            <person name="Lutzoni F."/>
            <person name="Magnuson J."/>
            <person name="Mondo S."/>
            <person name="Nolan M."/>
            <person name="Ohm R."/>
            <person name="Pangilinan J."/>
            <person name="Park H.-J."/>
            <person name="Ramirez L."/>
            <person name="Alfaro M."/>
            <person name="Sun H."/>
            <person name="Tritt A."/>
            <person name="Yoshinaga Y."/>
            <person name="Zwiers L.-H."/>
            <person name="Turgeon B."/>
            <person name="Goodwin S."/>
            <person name="Spatafora J."/>
            <person name="Crous P."/>
            <person name="Grigoriev I."/>
        </authorList>
    </citation>
    <scope>NUCLEOTIDE SEQUENCE</scope>
    <source>
        <strain evidence="1">CBS 379.55</strain>
    </source>
</reference>
<dbReference type="RefSeq" id="XP_033652937.1">
    <property type="nucleotide sequence ID" value="XM_033800991.1"/>
</dbReference>
<accession>A0A6A6JHG0</accession>
<dbReference type="AlphaFoldDB" id="A0A6A6JHG0"/>
<evidence type="ECO:0000313" key="2">
    <source>
        <dbReference type="Proteomes" id="UP000800097"/>
    </source>
</evidence>
<organism evidence="1 2">
    <name type="scientific">Westerdykella ornata</name>
    <dbReference type="NCBI Taxonomy" id="318751"/>
    <lineage>
        <taxon>Eukaryota</taxon>
        <taxon>Fungi</taxon>
        <taxon>Dikarya</taxon>
        <taxon>Ascomycota</taxon>
        <taxon>Pezizomycotina</taxon>
        <taxon>Dothideomycetes</taxon>
        <taxon>Pleosporomycetidae</taxon>
        <taxon>Pleosporales</taxon>
        <taxon>Sporormiaceae</taxon>
        <taxon>Westerdykella</taxon>
    </lineage>
</organism>
<dbReference type="Proteomes" id="UP000800097">
    <property type="component" value="Unassembled WGS sequence"/>
</dbReference>
<keyword evidence="2" id="KW-1185">Reference proteome</keyword>
<name>A0A6A6JHG0_WESOR</name>